<evidence type="ECO:0000256" key="5">
    <source>
        <dbReference type="ARBA" id="ARBA00023180"/>
    </source>
</evidence>
<evidence type="ECO:0000256" key="3">
    <source>
        <dbReference type="ARBA" id="ARBA00022837"/>
    </source>
</evidence>
<comment type="caution">
    <text evidence="10">The sequence shown here is derived from an EMBL/GenBank/DDBJ whole genome shotgun (WGS) entry which is preliminary data.</text>
</comment>
<dbReference type="GO" id="GO:0046872">
    <property type="term" value="F:metal ion binding"/>
    <property type="evidence" value="ECO:0007669"/>
    <property type="project" value="UniProtKB-KW"/>
</dbReference>
<feature type="compositionally biased region" description="Basic residues" evidence="7">
    <location>
        <begin position="143"/>
        <end position="153"/>
    </location>
</feature>
<dbReference type="InterPro" id="IPR013320">
    <property type="entry name" value="ConA-like_dom_sf"/>
</dbReference>
<dbReference type="PANTHER" id="PTHR19277:SF3">
    <property type="entry name" value="NEURONAL PENTRAXIN-1-RELATED"/>
    <property type="match status" value="1"/>
</dbReference>
<accession>A0A9W8C3J4</accession>
<dbReference type="Proteomes" id="UP001059041">
    <property type="component" value="Linkage Group LG8"/>
</dbReference>
<dbReference type="AlphaFoldDB" id="A0A9W8C3J4"/>
<comment type="caution">
    <text evidence="6">Lacks conserved residue(s) required for the propagation of feature annotation.</text>
</comment>
<dbReference type="CDD" id="cd00152">
    <property type="entry name" value="PTX"/>
    <property type="match status" value="1"/>
</dbReference>
<dbReference type="InterPro" id="IPR030476">
    <property type="entry name" value="Pentaxin_CS"/>
</dbReference>
<dbReference type="FunFam" id="2.60.120.200:FF:000012">
    <property type="entry name" value="neuronal pentraxin receptor"/>
    <property type="match status" value="1"/>
</dbReference>
<gene>
    <name evidence="10" type="ORF">IRJ41_013779</name>
</gene>
<feature type="region of interest" description="Disordered" evidence="7">
    <location>
        <begin position="141"/>
        <end position="191"/>
    </location>
</feature>
<dbReference type="InterPro" id="IPR001759">
    <property type="entry name" value="PTX_dom"/>
</dbReference>
<dbReference type="PROSITE" id="PS51828">
    <property type="entry name" value="PTX_2"/>
    <property type="match status" value="1"/>
</dbReference>
<dbReference type="SMART" id="SM00159">
    <property type="entry name" value="PTX"/>
    <property type="match status" value="1"/>
</dbReference>
<dbReference type="PROSITE" id="PS00289">
    <property type="entry name" value="PTX_1"/>
    <property type="match status" value="1"/>
</dbReference>
<evidence type="ECO:0000256" key="4">
    <source>
        <dbReference type="ARBA" id="ARBA00023157"/>
    </source>
</evidence>
<dbReference type="Pfam" id="PF00354">
    <property type="entry name" value="Pentaxin"/>
    <property type="match status" value="1"/>
</dbReference>
<keyword evidence="5" id="KW-0325">Glycoprotein</keyword>
<evidence type="ECO:0000259" key="9">
    <source>
        <dbReference type="PROSITE" id="PS51828"/>
    </source>
</evidence>
<evidence type="ECO:0000256" key="6">
    <source>
        <dbReference type="PROSITE-ProRule" id="PRU01172"/>
    </source>
</evidence>
<keyword evidence="3" id="KW-0106">Calcium</keyword>
<keyword evidence="8" id="KW-0732">Signal</keyword>
<feature type="region of interest" description="Disordered" evidence="7">
    <location>
        <begin position="263"/>
        <end position="381"/>
    </location>
</feature>
<dbReference type="OrthoDB" id="6515930at2759"/>
<keyword evidence="11" id="KW-1185">Reference proteome</keyword>
<dbReference type="EMBL" id="JAFHDT010000008">
    <property type="protein sequence ID" value="KAI7806891.1"/>
    <property type="molecule type" value="Genomic_DNA"/>
</dbReference>
<name>A0A9W8C3J4_TRIRA</name>
<evidence type="ECO:0000313" key="10">
    <source>
        <dbReference type="EMBL" id="KAI7806891.1"/>
    </source>
</evidence>
<comment type="cofactor">
    <cofactor evidence="1">
        <name>Ca(2+)</name>
        <dbReference type="ChEBI" id="CHEBI:29108"/>
    </cofactor>
</comment>
<evidence type="ECO:0000313" key="11">
    <source>
        <dbReference type="Proteomes" id="UP001059041"/>
    </source>
</evidence>
<reference evidence="10" key="1">
    <citation type="submission" date="2021-02" db="EMBL/GenBank/DDBJ databases">
        <title>Comparative genomics reveals that relaxation of natural selection precedes convergent phenotypic evolution of cavefish.</title>
        <authorList>
            <person name="Peng Z."/>
        </authorList>
    </citation>
    <scope>NUCLEOTIDE SEQUENCE</scope>
    <source>
        <tissue evidence="10">Muscle</tissue>
    </source>
</reference>
<keyword evidence="4" id="KW-1015">Disulfide bond</keyword>
<dbReference type="SUPFAM" id="SSF49899">
    <property type="entry name" value="Concanavalin A-like lectins/glucanases"/>
    <property type="match status" value="1"/>
</dbReference>
<evidence type="ECO:0000256" key="2">
    <source>
        <dbReference type="ARBA" id="ARBA00022723"/>
    </source>
</evidence>
<keyword evidence="2" id="KW-0479">Metal-binding</keyword>
<dbReference type="Gene3D" id="2.60.120.200">
    <property type="match status" value="1"/>
</dbReference>
<dbReference type="PANTHER" id="PTHR19277">
    <property type="entry name" value="PENTRAXIN"/>
    <property type="match status" value="1"/>
</dbReference>
<dbReference type="InterPro" id="IPR051360">
    <property type="entry name" value="Neuronal_Pentraxin_Related"/>
</dbReference>
<feature type="signal peptide" evidence="8">
    <location>
        <begin position="1"/>
        <end position="35"/>
    </location>
</feature>
<protein>
    <submittedName>
        <fullName evidence="10">Neuronal pentraxin-1-like</fullName>
    </submittedName>
</protein>
<evidence type="ECO:0000256" key="7">
    <source>
        <dbReference type="SAM" id="MobiDB-lite"/>
    </source>
</evidence>
<sequence length="615" mass="68560">MMSNLHPASCIPQLKKGREWILLFVVCLCACAGSGIPGSDYNPHPRFICTPIPADADPGCFSTAGGPSGPMTGHHSGPNGNSNGWFGISEEAKTTILHLRESLVQQKETILDQRETIRELTAKLNLCEGFNRRTGNLDEHPHHTPAHLAHHTHLPTPEKAHLGWTGPDSHHGNHGLELGHYGDGVGGHRRGKAALSEKHVTGEMTPSTSSTPEQMSRMLQTLKERLENLQTRNISTTYSSSLKDLLQRKISALEQQIQHHPVSLTNHSDDDDDGDHHGHDHYDGHHEDHDEDEDHSDHEDHSNHEDHSDHDDHSDHTDAHDDSHHDNHHDDDHHDDSHDDSHHDDDKHDNGHQDNGHYDNEVPRHGFERLPHHSQGHRQASNGVHSKLDAVLNHLQHRLADTGSRKNSKAKEAFQISFPMRTNYMYGRVKRTLLHEVFSFTLCLWIKAGIGPGLGTPFSYSVPGQANELVLIEWGNNPMELLVDDRAVTLPLSLNDGKWHHVCVTWSTRDGLWEAYQDGVKRGSGENLSPWHPIKPGGVFILGQEQDTLGGRFDATQAFVGEISDVQMWSHVLTPHDVYNLASCGGHNTGDIIAWSESIVELHGGVTKYPFDPCH</sequence>
<feature type="domain" description="Pentraxin (PTX)" evidence="9">
    <location>
        <begin position="412"/>
        <end position="614"/>
    </location>
</feature>
<evidence type="ECO:0000256" key="8">
    <source>
        <dbReference type="SAM" id="SignalP"/>
    </source>
</evidence>
<dbReference type="PRINTS" id="PR00895">
    <property type="entry name" value="PENTAXIN"/>
</dbReference>
<feature type="compositionally biased region" description="Basic and acidic residues" evidence="7">
    <location>
        <begin position="274"/>
        <end position="288"/>
    </location>
</feature>
<proteinExistence type="predicted"/>
<feature type="compositionally biased region" description="Basic and acidic residues" evidence="7">
    <location>
        <begin position="295"/>
        <end position="371"/>
    </location>
</feature>
<organism evidence="10 11">
    <name type="scientific">Triplophysa rosa</name>
    <name type="common">Cave loach</name>
    <dbReference type="NCBI Taxonomy" id="992332"/>
    <lineage>
        <taxon>Eukaryota</taxon>
        <taxon>Metazoa</taxon>
        <taxon>Chordata</taxon>
        <taxon>Craniata</taxon>
        <taxon>Vertebrata</taxon>
        <taxon>Euteleostomi</taxon>
        <taxon>Actinopterygii</taxon>
        <taxon>Neopterygii</taxon>
        <taxon>Teleostei</taxon>
        <taxon>Ostariophysi</taxon>
        <taxon>Cypriniformes</taxon>
        <taxon>Nemacheilidae</taxon>
        <taxon>Triplophysa</taxon>
    </lineage>
</organism>
<feature type="chain" id="PRO_5040950459" evidence="8">
    <location>
        <begin position="36"/>
        <end position="615"/>
    </location>
</feature>
<evidence type="ECO:0000256" key="1">
    <source>
        <dbReference type="ARBA" id="ARBA00001913"/>
    </source>
</evidence>